<dbReference type="EMBL" id="MWQO01000008">
    <property type="protein sequence ID" value="THD11635.1"/>
    <property type="molecule type" value="Genomic_DNA"/>
</dbReference>
<keyword evidence="2" id="KW-1185">Reference proteome</keyword>
<sequence>MKYKFTMRAMADTIRRDAKWIAAAIFGWGVWHGTTMAAAAASAGYVASFVVAWAMDMLGGRK</sequence>
<proteinExistence type="predicted"/>
<name>A0A4S3KRC3_9GAMM</name>
<dbReference type="AlphaFoldDB" id="A0A4S3KRC3"/>
<reference evidence="1 2" key="1">
    <citation type="submission" date="2017-02" db="EMBL/GenBank/DDBJ databases">
        <title>Whole genome sequencing of Metallibacterium scheffleri DSM 24874 (T).</title>
        <authorList>
            <person name="Kumar S."/>
            <person name="Patil P."/>
            <person name="Patil P.B."/>
        </authorList>
    </citation>
    <scope>NUCLEOTIDE SEQUENCE [LARGE SCALE GENOMIC DNA]</scope>
    <source>
        <strain evidence="1 2">DSM 24874</strain>
    </source>
</reference>
<dbReference type="Proteomes" id="UP000307749">
    <property type="component" value="Unassembled WGS sequence"/>
</dbReference>
<organism evidence="1 2">
    <name type="scientific">Metallibacterium scheffleri</name>
    <dbReference type="NCBI Taxonomy" id="993689"/>
    <lineage>
        <taxon>Bacteria</taxon>
        <taxon>Pseudomonadati</taxon>
        <taxon>Pseudomonadota</taxon>
        <taxon>Gammaproteobacteria</taxon>
        <taxon>Lysobacterales</taxon>
        <taxon>Rhodanobacteraceae</taxon>
        <taxon>Metallibacterium</taxon>
    </lineage>
</organism>
<gene>
    <name evidence="1" type="ORF">B1806_02555</name>
</gene>
<accession>A0A4S3KRC3</accession>
<comment type="caution">
    <text evidence="1">The sequence shown here is derived from an EMBL/GenBank/DDBJ whole genome shotgun (WGS) entry which is preliminary data.</text>
</comment>
<evidence type="ECO:0008006" key="3">
    <source>
        <dbReference type="Google" id="ProtNLM"/>
    </source>
</evidence>
<evidence type="ECO:0000313" key="1">
    <source>
        <dbReference type="EMBL" id="THD11635.1"/>
    </source>
</evidence>
<evidence type="ECO:0000313" key="2">
    <source>
        <dbReference type="Proteomes" id="UP000307749"/>
    </source>
</evidence>
<protein>
    <recommendedName>
        <fullName evidence="3">Holin</fullName>
    </recommendedName>
</protein>